<protein>
    <submittedName>
        <fullName evidence="3">Uncharacterized protein</fullName>
    </submittedName>
</protein>
<evidence type="ECO:0000313" key="4">
    <source>
        <dbReference type="Proteomes" id="UP000561438"/>
    </source>
</evidence>
<comment type="caution">
    <text evidence="3">The sequence shown here is derived from an EMBL/GenBank/DDBJ whole genome shotgun (WGS) entry which is preliminary data.</text>
</comment>
<feature type="signal peptide" evidence="2">
    <location>
        <begin position="1"/>
        <end position="27"/>
    </location>
</feature>
<name>A0A850GYD1_9SPHN</name>
<evidence type="ECO:0000313" key="3">
    <source>
        <dbReference type="EMBL" id="NVD44634.1"/>
    </source>
</evidence>
<keyword evidence="4" id="KW-1185">Reference proteome</keyword>
<feature type="region of interest" description="Disordered" evidence="1">
    <location>
        <begin position="25"/>
        <end position="56"/>
    </location>
</feature>
<gene>
    <name evidence="3" type="ORF">HUV48_06330</name>
</gene>
<proteinExistence type="predicted"/>
<sequence length="186" mass="19649">MSSSAATRIRLLPAMALTVFASAPLGAQETPPPAANTAEQAIDEARDAYGPPPPNEECRVEQDAATITGEIIVCRRLGDQSEYRLVTPSEATKRYAEETMNEGNPKTPDFISDCHDQGWPAGCVRVGSVPPPAYIIDFDTLPDAPPGSDADRIARGLPPLGRDVAPVRPENSAATPEGSASPEAEQ</sequence>
<keyword evidence="2" id="KW-0732">Signal</keyword>
<accession>A0A850GYD1</accession>
<reference evidence="3 4" key="1">
    <citation type="submission" date="2020-06" db="EMBL/GenBank/DDBJ databases">
        <title>Altererythrobacter sp. HHU K3-1.</title>
        <authorList>
            <person name="Zhang D."/>
            <person name="Xue H."/>
        </authorList>
    </citation>
    <scope>NUCLEOTIDE SEQUENCE [LARGE SCALE GENOMIC DNA]</scope>
    <source>
        <strain evidence="3 4">HHU K3-1</strain>
    </source>
</reference>
<dbReference type="EMBL" id="JABWGV010000002">
    <property type="protein sequence ID" value="NVD44634.1"/>
    <property type="molecule type" value="Genomic_DNA"/>
</dbReference>
<dbReference type="RefSeq" id="WP_176266949.1">
    <property type="nucleotide sequence ID" value="NZ_JABWGV010000002.1"/>
</dbReference>
<feature type="chain" id="PRO_5032390187" evidence="2">
    <location>
        <begin position="28"/>
        <end position="186"/>
    </location>
</feature>
<dbReference type="Proteomes" id="UP000561438">
    <property type="component" value="Unassembled WGS sequence"/>
</dbReference>
<organism evidence="3 4">
    <name type="scientific">Qipengyuania atrilutea</name>
    <dbReference type="NCBI Taxonomy" id="2744473"/>
    <lineage>
        <taxon>Bacteria</taxon>
        <taxon>Pseudomonadati</taxon>
        <taxon>Pseudomonadota</taxon>
        <taxon>Alphaproteobacteria</taxon>
        <taxon>Sphingomonadales</taxon>
        <taxon>Erythrobacteraceae</taxon>
        <taxon>Qipengyuania</taxon>
    </lineage>
</organism>
<feature type="region of interest" description="Disordered" evidence="1">
    <location>
        <begin position="140"/>
        <end position="186"/>
    </location>
</feature>
<dbReference type="AlphaFoldDB" id="A0A850GYD1"/>
<evidence type="ECO:0000256" key="2">
    <source>
        <dbReference type="SAM" id="SignalP"/>
    </source>
</evidence>
<evidence type="ECO:0000256" key="1">
    <source>
        <dbReference type="SAM" id="MobiDB-lite"/>
    </source>
</evidence>